<dbReference type="OrthoDB" id="2436443at2759"/>
<dbReference type="EMBL" id="CAJVPY010000974">
    <property type="protein sequence ID" value="CAG8501506.1"/>
    <property type="molecule type" value="Genomic_DNA"/>
</dbReference>
<reference evidence="1" key="1">
    <citation type="submission" date="2021-06" db="EMBL/GenBank/DDBJ databases">
        <authorList>
            <person name="Kallberg Y."/>
            <person name="Tangrot J."/>
            <person name="Rosling A."/>
        </authorList>
    </citation>
    <scope>NUCLEOTIDE SEQUENCE</scope>
    <source>
        <strain evidence="1">MA453B</strain>
    </source>
</reference>
<dbReference type="AlphaFoldDB" id="A0A9N8ZMS4"/>
<keyword evidence="2" id="KW-1185">Reference proteome</keyword>
<accession>A0A9N8ZMS4</accession>
<proteinExistence type="predicted"/>
<dbReference type="Proteomes" id="UP000789405">
    <property type="component" value="Unassembled WGS sequence"/>
</dbReference>
<name>A0A9N8ZMS4_9GLOM</name>
<evidence type="ECO:0000313" key="1">
    <source>
        <dbReference type="EMBL" id="CAG8501506.1"/>
    </source>
</evidence>
<sequence>MKDKLLYARSEKSRTGILLLVFYEKIKVATDNQDTLLEQQEQDIDSLVINLISQDIDLDVESQLNIYLNLNSSHIITEKKLEDSKIIEIVLDEENQLENEDSNNSDKEEPEITVLEELMRLKKFINFFEQQTNTNFKAEDLKIF</sequence>
<evidence type="ECO:0000313" key="2">
    <source>
        <dbReference type="Proteomes" id="UP000789405"/>
    </source>
</evidence>
<organism evidence="1 2">
    <name type="scientific">Dentiscutata erythropus</name>
    <dbReference type="NCBI Taxonomy" id="1348616"/>
    <lineage>
        <taxon>Eukaryota</taxon>
        <taxon>Fungi</taxon>
        <taxon>Fungi incertae sedis</taxon>
        <taxon>Mucoromycota</taxon>
        <taxon>Glomeromycotina</taxon>
        <taxon>Glomeromycetes</taxon>
        <taxon>Diversisporales</taxon>
        <taxon>Gigasporaceae</taxon>
        <taxon>Dentiscutata</taxon>
    </lineage>
</organism>
<gene>
    <name evidence="1" type="ORF">DERYTH_LOCUS2925</name>
</gene>
<comment type="caution">
    <text evidence="1">The sequence shown here is derived from an EMBL/GenBank/DDBJ whole genome shotgun (WGS) entry which is preliminary data.</text>
</comment>
<protein>
    <submittedName>
        <fullName evidence="1">18667_t:CDS:1</fullName>
    </submittedName>
</protein>